<reference evidence="4" key="2">
    <citation type="submission" date="2012-11" db="EMBL/GenBank/DDBJ databases">
        <authorList>
            <person name="Kuo A."/>
            <person name="Curtis B.A."/>
            <person name="Tanifuji G."/>
            <person name="Burki F."/>
            <person name="Gruber A."/>
            <person name="Irimia M."/>
            <person name="Maruyama S."/>
            <person name="Arias M.C."/>
            <person name="Ball S.G."/>
            <person name="Gile G.H."/>
            <person name="Hirakawa Y."/>
            <person name="Hopkins J.F."/>
            <person name="Rensing S.A."/>
            <person name="Schmutz J."/>
            <person name="Symeonidi A."/>
            <person name="Elias M."/>
            <person name="Eveleigh R.J."/>
            <person name="Herman E.K."/>
            <person name="Klute M.J."/>
            <person name="Nakayama T."/>
            <person name="Obornik M."/>
            <person name="Reyes-Prieto A."/>
            <person name="Armbrust E.V."/>
            <person name="Aves S.J."/>
            <person name="Beiko R.G."/>
            <person name="Coutinho P."/>
            <person name="Dacks J.B."/>
            <person name="Durnford D.G."/>
            <person name="Fast N.M."/>
            <person name="Green B.R."/>
            <person name="Grisdale C."/>
            <person name="Hempe F."/>
            <person name="Henrissat B."/>
            <person name="Hoppner M.P."/>
            <person name="Ishida K.-I."/>
            <person name="Kim E."/>
            <person name="Koreny L."/>
            <person name="Kroth P.G."/>
            <person name="Liu Y."/>
            <person name="Malik S.-B."/>
            <person name="Maier U.G."/>
            <person name="McRose D."/>
            <person name="Mock T."/>
            <person name="Neilson J.A."/>
            <person name="Onodera N.T."/>
            <person name="Poole A.M."/>
            <person name="Pritham E.J."/>
            <person name="Richards T.A."/>
            <person name="Rocap G."/>
            <person name="Roy S.W."/>
            <person name="Sarai C."/>
            <person name="Schaack S."/>
            <person name="Shirato S."/>
            <person name="Slamovits C.H."/>
            <person name="Spencer D.F."/>
            <person name="Suzuki S."/>
            <person name="Worden A.Z."/>
            <person name="Zauner S."/>
            <person name="Barry K."/>
            <person name="Bell C."/>
            <person name="Bharti A.K."/>
            <person name="Crow J.A."/>
            <person name="Grimwood J."/>
            <person name="Kramer R."/>
            <person name="Lindquist E."/>
            <person name="Lucas S."/>
            <person name="Salamov A."/>
            <person name="McFadden G.I."/>
            <person name="Lane C.E."/>
            <person name="Keeling P.J."/>
            <person name="Gray M.W."/>
            <person name="Grigoriev I.V."/>
            <person name="Archibald J.M."/>
        </authorList>
    </citation>
    <scope>NUCLEOTIDE SEQUENCE</scope>
    <source>
        <strain evidence="4">CCMP2712</strain>
    </source>
</reference>
<dbReference type="Proteomes" id="UP000011087">
    <property type="component" value="Unassembled WGS sequence"/>
</dbReference>
<reference evidence="3" key="3">
    <citation type="submission" date="2015-06" db="UniProtKB">
        <authorList>
            <consortium name="EnsemblProtists"/>
        </authorList>
    </citation>
    <scope>IDENTIFICATION</scope>
</reference>
<dbReference type="KEGG" id="gtt:GUITHDRAFT_145778"/>
<dbReference type="Gene3D" id="2.30.42.10">
    <property type="match status" value="1"/>
</dbReference>
<evidence type="ECO:0008006" key="5">
    <source>
        <dbReference type="Google" id="ProtNLM"/>
    </source>
</evidence>
<keyword evidence="1" id="KW-0175">Coiled coil</keyword>
<dbReference type="EMBL" id="JH993074">
    <property type="protein sequence ID" value="EKX36414.1"/>
    <property type="molecule type" value="Genomic_DNA"/>
</dbReference>
<sequence>MEGTRRGNGAMGGLENFAALSLKAGGAEEEAGSMAVTAAQELGVGGVGIVLQRDDEHKVLGWHVRQIEVGSSAYVQGDVQLFDVLMAVEGSLVEQMEEEEIVGRILGPVGSTVTLTFGRVIHKERPELSKVVRVTLVRGRPRMQLASEIVRADGLLRSMERQRRALGKDAKVAARSLREASDRVTSLKDERESLRLTLEDVQARMRSMETRLIKNVAGKAEQEGLQRLTCQELHERIAMVQERTLKAREKMMENEKMKWRIESEEGEVYARIEQHRRSALHMKEVLSYSSPSTSTSKGPDLSSSSYSKLVSAYEDNIEELSRCVLDKIQTRQVTTESMSRGLQDLEVLEEAIADSRRYQQGLLARREKLEEERERRKKTLQDLEMKNSSLLYALSIAKSQGEYERQLLADAESGQAKSVRMWSSGLQSVQDLRVKSRESANERIAEIGSKMGAMAAEAAAAHKALDAREEEVKEEEMRLMVAKNKMHIDRARLQQEVKDARREVEDLSRALEKPTKTLEGEIEAIKNLYEANTRCKSEIAASKRRFDIRCMHLTRLYAAQVLRTRMEEAMGGEQGHVLRGVIGKIDELKSMRSRLENKLAAILNRIARLSSAIDRFHNQTHDRHGLARVYLKERERLLIKANGLFAGAHNPAGESNRYFSRRPVTRLLQGPVLDLLKYCDRDRAMRSELEEP</sequence>
<dbReference type="SUPFAM" id="SSF50156">
    <property type="entry name" value="PDZ domain-like"/>
    <property type="match status" value="1"/>
</dbReference>
<dbReference type="PaxDb" id="55529-EKX36414"/>
<dbReference type="InterPro" id="IPR036034">
    <property type="entry name" value="PDZ_sf"/>
</dbReference>
<keyword evidence="4" id="KW-1185">Reference proteome</keyword>
<evidence type="ECO:0000256" key="1">
    <source>
        <dbReference type="SAM" id="Coils"/>
    </source>
</evidence>
<evidence type="ECO:0000313" key="2">
    <source>
        <dbReference type="EMBL" id="EKX36414.1"/>
    </source>
</evidence>
<feature type="coiled-coil region" evidence="1">
    <location>
        <begin position="578"/>
        <end position="612"/>
    </location>
</feature>
<dbReference type="HOGENOM" id="CLU_398196_0_0_1"/>
<name>L1IKG7_GUITC</name>
<evidence type="ECO:0000313" key="3">
    <source>
        <dbReference type="EnsemblProtists" id="EKX36414"/>
    </source>
</evidence>
<organism evidence="2">
    <name type="scientific">Guillardia theta (strain CCMP2712)</name>
    <name type="common">Cryptophyte</name>
    <dbReference type="NCBI Taxonomy" id="905079"/>
    <lineage>
        <taxon>Eukaryota</taxon>
        <taxon>Cryptophyceae</taxon>
        <taxon>Pyrenomonadales</taxon>
        <taxon>Geminigeraceae</taxon>
        <taxon>Guillardia</taxon>
    </lineage>
</organism>
<dbReference type="AlphaFoldDB" id="L1IKG7"/>
<accession>L1IKG7</accession>
<evidence type="ECO:0000313" key="4">
    <source>
        <dbReference type="Proteomes" id="UP000011087"/>
    </source>
</evidence>
<feature type="coiled-coil region" evidence="1">
    <location>
        <begin position="359"/>
        <end position="386"/>
    </location>
</feature>
<protein>
    <recommendedName>
        <fullName evidence="5">PDZ domain-containing protein</fullName>
    </recommendedName>
</protein>
<dbReference type="EnsemblProtists" id="EKX36414">
    <property type="protein sequence ID" value="EKX36414"/>
    <property type="gene ID" value="GUITHDRAFT_145778"/>
</dbReference>
<dbReference type="GeneID" id="17293139"/>
<dbReference type="OrthoDB" id="10038586at2759"/>
<reference evidence="2 4" key="1">
    <citation type="journal article" date="2012" name="Nature">
        <title>Algal genomes reveal evolutionary mosaicism and the fate of nucleomorphs.</title>
        <authorList>
            <consortium name="DOE Joint Genome Institute"/>
            <person name="Curtis B.A."/>
            <person name="Tanifuji G."/>
            <person name="Burki F."/>
            <person name="Gruber A."/>
            <person name="Irimia M."/>
            <person name="Maruyama S."/>
            <person name="Arias M.C."/>
            <person name="Ball S.G."/>
            <person name="Gile G.H."/>
            <person name="Hirakawa Y."/>
            <person name="Hopkins J.F."/>
            <person name="Kuo A."/>
            <person name="Rensing S.A."/>
            <person name="Schmutz J."/>
            <person name="Symeonidi A."/>
            <person name="Elias M."/>
            <person name="Eveleigh R.J."/>
            <person name="Herman E.K."/>
            <person name="Klute M.J."/>
            <person name="Nakayama T."/>
            <person name="Obornik M."/>
            <person name="Reyes-Prieto A."/>
            <person name="Armbrust E.V."/>
            <person name="Aves S.J."/>
            <person name="Beiko R.G."/>
            <person name="Coutinho P."/>
            <person name="Dacks J.B."/>
            <person name="Durnford D.G."/>
            <person name="Fast N.M."/>
            <person name="Green B.R."/>
            <person name="Grisdale C.J."/>
            <person name="Hempel F."/>
            <person name="Henrissat B."/>
            <person name="Hoppner M.P."/>
            <person name="Ishida K."/>
            <person name="Kim E."/>
            <person name="Koreny L."/>
            <person name="Kroth P.G."/>
            <person name="Liu Y."/>
            <person name="Malik S.B."/>
            <person name="Maier U.G."/>
            <person name="McRose D."/>
            <person name="Mock T."/>
            <person name="Neilson J.A."/>
            <person name="Onodera N.T."/>
            <person name="Poole A.M."/>
            <person name="Pritham E.J."/>
            <person name="Richards T.A."/>
            <person name="Rocap G."/>
            <person name="Roy S.W."/>
            <person name="Sarai C."/>
            <person name="Schaack S."/>
            <person name="Shirato S."/>
            <person name="Slamovits C.H."/>
            <person name="Spencer D.F."/>
            <person name="Suzuki S."/>
            <person name="Worden A.Z."/>
            <person name="Zauner S."/>
            <person name="Barry K."/>
            <person name="Bell C."/>
            <person name="Bharti A.K."/>
            <person name="Crow J.A."/>
            <person name="Grimwood J."/>
            <person name="Kramer R."/>
            <person name="Lindquist E."/>
            <person name="Lucas S."/>
            <person name="Salamov A."/>
            <person name="McFadden G.I."/>
            <person name="Lane C.E."/>
            <person name="Keeling P.J."/>
            <person name="Gray M.W."/>
            <person name="Grigoriev I.V."/>
            <person name="Archibald J.M."/>
        </authorList>
    </citation>
    <scope>NUCLEOTIDE SEQUENCE</scope>
    <source>
        <strain evidence="2 4">CCMP2712</strain>
    </source>
</reference>
<dbReference type="RefSeq" id="XP_005823394.1">
    <property type="nucleotide sequence ID" value="XM_005823337.1"/>
</dbReference>
<feature type="coiled-coil region" evidence="1">
    <location>
        <begin position="177"/>
        <end position="211"/>
    </location>
</feature>
<gene>
    <name evidence="2" type="ORF">GUITHDRAFT_145778</name>
</gene>
<feature type="coiled-coil region" evidence="1">
    <location>
        <begin position="455"/>
        <end position="510"/>
    </location>
</feature>
<proteinExistence type="predicted"/>